<proteinExistence type="predicted"/>
<dbReference type="AlphaFoldDB" id="A0AAD2HV83"/>
<organism evidence="2 3">
    <name type="scientific">Mycena citricolor</name>
    <dbReference type="NCBI Taxonomy" id="2018698"/>
    <lineage>
        <taxon>Eukaryota</taxon>
        <taxon>Fungi</taxon>
        <taxon>Dikarya</taxon>
        <taxon>Basidiomycota</taxon>
        <taxon>Agaricomycotina</taxon>
        <taxon>Agaricomycetes</taxon>
        <taxon>Agaricomycetidae</taxon>
        <taxon>Agaricales</taxon>
        <taxon>Marasmiineae</taxon>
        <taxon>Mycenaceae</taxon>
        <taxon>Mycena</taxon>
    </lineage>
</organism>
<name>A0AAD2HV83_9AGAR</name>
<sequence>RSHGVRQPGSHELEQTRTAADRRLTFGRATRVSRLRSQRPLPRRNLDRPTRVTRKKTESRYTRASHAEISTGRMSCVVCNLRTTCDIGFGLGKSARLPGIS</sequence>
<dbReference type="EMBL" id="CAVNYO010000463">
    <property type="protein sequence ID" value="CAK5282869.1"/>
    <property type="molecule type" value="Genomic_DNA"/>
</dbReference>
<accession>A0AAD2HV83</accession>
<gene>
    <name evidence="2" type="ORF">MYCIT1_LOCUS34975</name>
</gene>
<evidence type="ECO:0000256" key="1">
    <source>
        <dbReference type="SAM" id="MobiDB-lite"/>
    </source>
</evidence>
<dbReference type="Proteomes" id="UP001295794">
    <property type="component" value="Unassembled WGS sequence"/>
</dbReference>
<feature type="compositionally biased region" description="Basic and acidic residues" evidence="1">
    <location>
        <begin position="44"/>
        <end position="61"/>
    </location>
</feature>
<feature type="non-terminal residue" evidence="2">
    <location>
        <position position="1"/>
    </location>
</feature>
<reference evidence="2" key="1">
    <citation type="submission" date="2023-11" db="EMBL/GenBank/DDBJ databases">
        <authorList>
            <person name="De Vega J J."/>
            <person name="De Vega J J."/>
        </authorList>
    </citation>
    <scope>NUCLEOTIDE SEQUENCE</scope>
</reference>
<keyword evidence="3" id="KW-1185">Reference proteome</keyword>
<evidence type="ECO:0000313" key="3">
    <source>
        <dbReference type="Proteomes" id="UP001295794"/>
    </source>
</evidence>
<evidence type="ECO:0000313" key="2">
    <source>
        <dbReference type="EMBL" id="CAK5282869.1"/>
    </source>
</evidence>
<feature type="compositionally biased region" description="Basic and acidic residues" evidence="1">
    <location>
        <begin position="9"/>
        <end position="24"/>
    </location>
</feature>
<protein>
    <submittedName>
        <fullName evidence="2">Uncharacterized protein</fullName>
    </submittedName>
</protein>
<feature type="region of interest" description="Disordered" evidence="1">
    <location>
        <begin position="1"/>
        <end position="66"/>
    </location>
</feature>
<comment type="caution">
    <text evidence="2">The sequence shown here is derived from an EMBL/GenBank/DDBJ whole genome shotgun (WGS) entry which is preliminary data.</text>
</comment>